<evidence type="ECO:0000256" key="2">
    <source>
        <dbReference type="ARBA" id="ARBA00023315"/>
    </source>
</evidence>
<evidence type="ECO:0000259" key="3">
    <source>
        <dbReference type="PROSITE" id="PS51186"/>
    </source>
</evidence>
<dbReference type="Gene3D" id="3.40.630.30">
    <property type="match status" value="1"/>
</dbReference>
<dbReference type="InterPro" id="IPR000182">
    <property type="entry name" value="GNAT_dom"/>
</dbReference>
<gene>
    <name evidence="4" type="ORF">SAMN04489747_3012</name>
</gene>
<evidence type="ECO:0000256" key="1">
    <source>
        <dbReference type="ARBA" id="ARBA00022679"/>
    </source>
</evidence>
<evidence type="ECO:0000313" key="4">
    <source>
        <dbReference type="EMBL" id="SDE28450.1"/>
    </source>
</evidence>
<dbReference type="SUPFAM" id="SSF55729">
    <property type="entry name" value="Acyl-CoA N-acyltransferases (Nat)"/>
    <property type="match status" value="1"/>
</dbReference>
<evidence type="ECO:0000313" key="5">
    <source>
        <dbReference type="Proteomes" id="UP000198546"/>
    </source>
</evidence>
<dbReference type="AlphaFoldDB" id="A0A1G7BP33"/>
<dbReference type="EMBL" id="LT629688">
    <property type="protein sequence ID" value="SDE28450.1"/>
    <property type="molecule type" value="Genomic_DNA"/>
</dbReference>
<dbReference type="Proteomes" id="UP000198546">
    <property type="component" value="Chromosome i"/>
</dbReference>
<sequence>MTPPSVRTARSGDAAVIAALLGELGYPAGPEQVTQRLASMPDTFTTLVAEAVPGSMAQSMAGAGSMAGAVAGSVVGAGAGAGAGSMAGAGAGAGSMAGAGAGAGAGSMVGASAGAGAGAEDGAAVDAAAQVVGVAVARTSWRLTDDRPVAQLVTLVTSAGRRGSGAGTALVRAVEDWARQRGATRLLVLSGLQRVDAHQWYQRRGFQHTGVRLAKDL</sequence>
<dbReference type="PANTHER" id="PTHR43877:SF2">
    <property type="entry name" value="AMINOALKYLPHOSPHONATE N-ACETYLTRANSFERASE-RELATED"/>
    <property type="match status" value="1"/>
</dbReference>
<reference evidence="4 5" key="1">
    <citation type="submission" date="2016-10" db="EMBL/GenBank/DDBJ databases">
        <authorList>
            <person name="de Groot N.N."/>
        </authorList>
    </citation>
    <scope>NUCLEOTIDE SEQUENCE [LARGE SCALE GENOMIC DNA]</scope>
    <source>
        <strain evidence="4 5">MON 2.2</strain>
    </source>
</reference>
<feature type="domain" description="N-acetyltransferase" evidence="3">
    <location>
        <begin position="130"/>
        <end position="217"/>
    </location>
</feature>
<proteinExistence type="predicted"/>
<protein>
    <submittedName>
        <fullName evidence="4">Acetyltransferase (GNAT) family protein</fullName>
    </submittedName>
</protein>
<dbReference type="CDD" id="cd04301">
    <property type="entry name" value="NAT_SF"/>
    <property type="match status" value="1"/>
</dbReference>
<dbReference type="PROSITE" id="PS51186">
    <property type="entry name" value="GNAT"/>
    <property type="match status" value="1"/>
</dbReference>
<name>A0A1G7BP33_9ACTN</name>
<dbReference type="InterPro" id="IPR016181">
    <property type="entry name" value="Acyl_CoA_acyltransferase"/>
</dbReference>
<organism evidence="4 5">
    <name type="scientific">Auraticoccus monumenti</name>
    <dbReference type="NCBI Taxonomy" id="675864"/>
    <lineage>
        <taxon>Bacteria</taxon>
        <taxon>Bacillati</taxon>
        <taxon>Actinomycetota</taxon>
        <taxon>Actinomycetes</taxon>
        <taxon>Propionibacteriales</taxon>
        <taxon>Propionibacteriaceae</taxon>
        <taxon>Auraticoccus</taxon>
    </lineage>
</organism>
<keyword evidence="2" id="KW-0012">Acyltransferase</keyword>
<dbReference type="STRING" id="675864.SAMN04489747_3012"/>
<dbReference type="RefSeq" id="WP_090594677.1">
    <property type="nucleotide sequence ID" value="NZ_LT629688.1"/>
</dbReference>
<dbReference type="PANTHER" id="PTHR43877">
    <property type="entry name" value="AMINOALKYLPHOSPHONATE N-ACETYLTRANSFERASE-RELATED-RELATED"/>
    <property type="match status" value="1"/>
</dbReference>
<dbReference type="OrthoDB" id="9799092at2"/>
<dbReference type="Pfam" id="PF00583">
    <property type="entry name" value="Acetyltransf_1"/>
    <property type="match status" value="1"/>
</dbReference>
<dbReference type="InterPro" id="IPR050832">
    <property type="entry name" value="Bact_Acetyltransf"/>
</dbReference>
<keyword evidence="5" id="KW-1185">Reference proteome</keyword>
<keyword evidence="1 4" id="KW-0808">Transferase</keyword>
<accession>A0A1G7BP33</accession>
<dbReference type="GO" id="GO:0016747">
    <property type="term" value="F:acyltransferase activity, transferring groups other than amino-acyl groups"/>
    <property type="evidence" value="ECO:0007669"/>
    <property type="project" value="InterPro"/>
</dbReference>